<reference evidence="9 10" key="1">
    <citation type="submission" date="2017-09" db="EMBL/GenBank/DDBJ databases">
        <title>Depth-based differentiation of microbial function through sediment-hosted aquifers and enrichment of novel symbionts in the deep terrestrial subsurface.</title>
        <authorList>
            <person name="Probst A.J."/>
            <person name="Ladd B."/>
            <person name="Jarett J.K."/>
            <person name="Geller-Mcgrath D.E."/>
            <person name="Sieber C.M."/>
            <person name="Emerson J.B."/>
            <person name="Anantharaman K."/>
            <person name="Thomas B.C."/>
            <person name="Malmstrom R."/>
            <person name="Stieglmeier M."/>
            <person name="Klingl A."/>
            <person name="Woyke T."/>
            <person name="Ryan C.M."/>
            <person name="Banfield J.F."/>
        </authorList>
    </citation>
    <scope>NUCLEOTIDE SEQUENCE [LARGE SCALE GENOMIC DNA]</scope>
    <source>
        <strain evidence="9">CG17_big_fil_post_rev_8_21_14_2_50_48_46</strain>
    </source>
</reference>
<dbReference type="GO" id="GO:0003697">
    <property type="term" value="F:single-stranded DNA binding"/>
    <property type="evidence" value="ECO:0007669"/>
    <property type="project" value="InterPro"/>
</dbReference>
<dbReference type="PANTHER" id="PTHR13604:SF0">
    <property type="entry name" value="ABASIC SITE PROCESSING PROTEIN HMCES"/>
    <property type="match status" value="1"/>
</dbReference>
<dbReference type="GO" id="GO:0006508">
    <property type="term" value="P:proteolysis"/>
    <property type="evidence" value="ECO:0007669"/>
    <property type="project" value="UniProtKB-KW"/>
</dbReference>
<evidence type="ECO:0000256" key="2">
    <source>
        <dbReference type="ARBA" id="ARBA00022670"/>
    </source>
</evidence>
<dbReference type="EMBL" id="PFFQ01000049">
    <property type="protein sequence ID" value="PIW15638.1"/>
    <property type="molecule type" value="Genomic_DNA"/>
</dbReference>
<evidence type="ECO:0000256" key="7">
    <source>
        <dbReference type="ARBA" id="ARBA00023239"/>
    </source>
</evidence>
<evidence type="ECO:0000313" key="9">
    <source>
        <dbReference type="EMBL" id="PIW15638.1"/>
    </source>
</evidence>
<evidence type="ECO:0000313" key="10">
    <source>
        <dbReference type="Proteomes" id="UP000231019"/>
    </source>
</evidence>
<dbReference type="Gene3D" id="3.90.1680.10">
    <property type="entry name" value="SOS response associated peptidase-like"/>
    <property type="match status" value="1"/>
</dbReference>
<dbReference type="Proteomes" id="UP000231019">
    <property type="component" value="Unassembled WGS sequence"/>
</dbReference>
<dbReference type="EC" id="3.4.-.-" evidence="8"/>
<gene>
    <name evidence="9" type="ORF">COW36_16505</name>
</gene>
<proteinExistence type="inferred from homology"/>
<evidence type="ECO:0000256" key="6">
    <source>
        <dbReference type="ARBA" id="ARBA00023125"/>
    </source>
</evidence>
<keyword evidence="3" id="KW-0227">DNA damage</keyword>
<dbReference type="GO" id="GO:0016829">
    <property type="term" value="F:lyase activity"/>
    <property type="evidence" value="ECO:0007669"/>
    <property type="project" value="UniProtKB-KW"/>
</dbReference>
<keyword evidence="7" id="KW-0456">Lyase</keyword>
<comment type="caution">
    <text evidence="9">The sequence shown here is derived from an EMBL/GenBank/DDBJ whole genome shotgun (WGS) entry which is preliminary data.</text>
</comment>
<dbReference type="AlphaFoldDB" id="A0A2M7G1N2"/>
<organism evidence="9 10">
    <name type="scientific">bacterium (Candidatus Blackallbacteria) CG17_big_fil_post_rev_8_21_14_2_50_48_46</name>
    <dbReference type="NCBI Taxonomy" id="2014261"/>
    <lineage>
        <taxon>Bacteria</taxon>
        <taxon>Candidatus Blackallbacteria</taxon>
    </lineage>
</organism>
<keyword evidence="6" id="KW-0238">DNA-binding</keyword>
<sequence length="225" mass="25601">MCGRFVRKTELEALAEIFDAQLETDLAPSYNIAPTEEIAVVLWHARLHKRALVAVRWGLVPAWSKDASGAARMINARVESVAEKPSFREAFKHRRCLIPADGFYEWKSGQEKQKQPVYIHSGQPHPIAFAGIFEHWKKPEGGWLSTCAILTTEAHPTLQEVHHRMPVILAPEQQKLWLEPNLNDSEQVLALLRSLPEQELLYYPVSPQVNAVRYNQPECLLPLEA</sequence>
<keyword evidence="5" id="KW-0190">Covalent protein-DNA linkage</keyword>
<dbReference type="Pfam" id="PF02586">
    <property type="entry name" value="SRAP"/>
    <property type="match status" value="1"/>
</dbReference>
<evidence type="ECO:0000256" key="8">
    <source>
        <dbReference type="RuleBase" id="RU364100"/>
    </source>
</evidence>
<evidence type="ECO:0000256" key="4">
    <source>
        <dbReference type="ARBA" id="ARBA00022801"/>
    </source>
</evidence>
<keyword evidence="4 8" id="KW-0378">Hydrolase</keyword>
<evidence type="ECO:0000256" key="5">
    <source>
        <dbReference type="ARBA" id="ARBA00023124"/>
    </source>
</evidence>
<name>A0A2M7G1N2_9BACT</name>
<dbReference type="SUPFAM" id="SSF143081">
    <property type="entry name" value="BB1717-like"/>
    <property type="match status" value="1"/>
</dbReference>
<dbReference type="PANTHER" id="PTHR13604">
    <property type="entry name" value="DC12-RELATED"/>
    <property type="match status" value="1"/>
</dbReference>
<dbReference type="GO" id="GO:0106300">
    <property type="term" value="P:protein-DNA covalent cross-linking repair"/>
    <property type="evidence" value="ECO:0007669"/>
    <property type="project" value="InterPro"/>
</dbReference>
<evidence type="ECO:0000256" key="1">
    <source>
        <dbReference type="ARBA" id="ARBA00008136"/>
    </source>
</evidence>
<protein>
    <recommendedName>
        <fullName evidence="8">Abasic site processing protein</fullName>
        <ecNumber evidence="8">3.4.-.-</ecNumber>
    </recommendedName>
</protein>
<comment type="similarity">
    <text evidence="1 8">Belongs to the SOS response-associated peptidase family.</text>
</comment>
<evidence type="ECO:0000256" key="3">
    <source>
        <dbReference type="ARBA" id="ARBA00022763"/>
    </source>
</evidence>
<dbReference type="InterPro" id="IPR036590">
    <property type="entry name" value="SRAP-like"/>
</dbReference>
<dbReference type="InterPro" id="IPR003738">
    <property type="entry name" value="SRAP"/>
</dbReference>
<accession>A0A2M7G1N2</accession>
<keyword evidence="2 8" id="KW-0645">Protease</keyword>
<dbReference type="GO" id="GO:0008233">
    <property type="term" value="F:peptidase activity"/>
    <property type="evidence" value="ECO:0007669"/>
    <property type="project" value="UniProtKB-KW"/>
</dbReference>